<evidence type="ECO:0000256" key="4">
    <source>
        <dbReference type="ARBA" id="ARBA00022481"/>
    </source>
</evidence>
<keyword evidence="5" id="KW-0997">Cell inner membrane</keyword>
<name>A0ABT5NQ90_9PSED</name>
<dbReference type="InterPro" id="IPR002416">
    <property type="entry name" value="T2SS_protein-GspH"/>
</dbReference>
<dbReference type="SUPFAM" id="SSF54523">
    <property type="entry name" value="Pili subunits"/>
    <property type="match status" value="1"/>
</dbReference>
<evidence type="ECO:0000256" key="5">
    <source>
        <dbReference type="ARBA" id="ARBA00022519"/>
    </source>
</evidence>
<evidence type="ECO:0000313" key="11">
    <source>
        <dbReference type="Proteomes" id="UP001148203"/>
    </source>
</evidence>
<dbReference type="PRINTS" id="PR00885">
    <property type="entry name" value="BCTERIALGSPH"/>
</dbReference>
<keyword evidence="8" id="KW-0472">Membrane</keyword>
<dbReference type="EMBL" id="JAMDGY010000018">
    <property type="protein sequence ID" value="MDD0990309.1"/>
    <property type="molecule type" value="Genomic_DNA"/>
</dbReference>
<gene>
    <name evidence="10" type="primary">gspH</name>
    <name evidence="10" type="ORF">M5G11_07115</name>
</gene>
<dbReference type="Proteomes" id="UP001148203">
    <property type="component" value="Unassembled WGS sequence"/>
</dbReference>
<protein>
    <recommendedName>
        <fullName evidence="2">Type II secretion system protein H</fullName>
    </recommendedName>
    <alternativeName>
        <fullName evidence="9">General secretion pathway protein H</fullName>
    </alternativeName>
</protein>
<dbReference type="RefSeq" id="WP_273909203.1">
    <property type="nucleotide sequence ID" value="NZ_JAMDGX010000006.1"/>
</dbReference>
<evidence type="ECO:0000313" key="10">
    <source>
        <dbReference type="EMBL" id="MDD0990309.1"/>
    </source>
</evidence>
<dbReference type="InterPro" id="IPR012902">
    <property type="entry name" value="N_methyl_site"/>
</dbReference>
<dbReference type="PROSITE" id="PS00409">
    <property type="entry name" value="PROKAR_NTER_METHYL"/>
    <property type="match status" value="1"/>
</dbReference>
<evidence type="ECO:0000256" key="7">
    <source>
        <dbReference type="ARBA" id="ARBA00022989"/>
    </source>
</evidence>
<dbReference type="NCBIfam" id="TIGR02532">
    <property type="entry name" value="IV_pilin_GFxxxE"/>
    <property type="match status" value="1"/>
</dbReference>
<dbReference type="InterPro" id="IPR045584">
    <property type="entry name" value="Pilin-like"/>
</dbReference>
<sequence>MKRSARGFTLVELLVVLVLVGMLVGMATLSIGDRSARLARDEARQLALQVAYLHDRAVDEGRDFGLRFDERSYRVMDYRHGEWQYLKGPGYELPGGLSVDLWSENVPQALRGVIDRTPQVVVLADEPGTPFRLAFRKDTRVLLKLKSDGLGQVVPDER</sequence>
<keyword evidence="3" id="KW-1003">Cell membrane</keyword>
<evidence type="ECO:0000256" key="8">
    <source>
        <dbReference type="ARBA" id="ARBA00023136"/>
    </source>
</evidence>
<comment type="subcellular location">
    <subcellularLocation>
        <location evidence="1">Cell inner membrane</location>
        <topology evidence="1">Single-pass membrane protein</topology>
    </subcellularLocation>
</comment>
<evidence type="ECO:0000256" key="2">
    <source>
        <dbReference type="ARBA" id="ARBA00021549"/>
    </source>
</evidence>
<keyword evidence="7" id="KW-1133">Transmembrane helix</keyword>
<evidence type="ECO:0000256" key="3">
    <source>
        <dbReference type="ARBA" id="ARBA00022475"/>
    </source>
</evidence>
<dbReference type="NCBIfam" id="TIGR01708">
    <property type="entry name" value="typeII_sec_gspH"/>
    <property type="match status" value="1"/>
</dbReference>
<proteinExistence type="predicted"/>
<organism evidence="10 11">
    <name type="scientific">Pseudomonas fontis</name>
    <dbReference type="NCBI Taxonomy" id="2942633"/>
    <lineage>
        <taxon>Bacteria</taxon>
        <taxon>Pseudomonadati</taxon>
        <taxon>Pseudomonadota</taxon>
        <taxon>Gammaproteobacteria</taxon>
        <taxon>Pseudomonadales</taxon>
        <taxon>Pseudomonadaceae</taxon>
        <taxon>Pseudomonas</taxon>
    </lineage>
</organism>
<dbReference type="Pfam" id="PF07963">
    <property type="entry name" value="N_methyl"/>
    <property type="match status" value="1"/>
</dbReference>
<evidence type="ECO:0000256" key="6">
    <source>
        <dbReference type="ARBA" id="ARBA00022692"/>
    </source>
</evidence>
<evidence type="ECO:0000256" key="1">
    <source>
        <dbReference type="ARBA" id="ARBA00004377"/>
    </source>
</evidence>
<keyword evidence="4" id="KW-0488">Methylation</keyword>
<reference evidence="10 11" key="1">
    <citation type="submission" date="2022-05" db="EMBL/GenBank/DDBJ databases">
        <title>Novel Pseudomonas spp. Isolated from a Rainbow Trout Aquaculture Facility.</title>
        <authorList>
            <person name="Testerman T."/>
            <person name="Graf J."/>
        </authorList>
    </citation>
    <scope>NUCLEOTIDE SEQUENCE [LARGE SCALE GENOMIC DNA]</scope>
    <source>
        <strain evidence="10 11">ID681</strain>
    </source>
</reference>
<accession>A0ABT5NQ90</accession>
<evidence type="ECO:0000256" key="9">
    <source>
        <dbReference type="ARBA" id="ARBA00030775"/>
    </source>
</evidence>
<keyword evidence="6" id="KW-0812">Transmembrane</keyword>
<dbReference type="InterPro" id="IPR049875">
    <property type="entry name" value="TypeII_GspH"/>
</dbReference>
<keyword evidence="11" id="KW-1185">Reference proteome</keyword>
<dbReference type="Gene3D" id="3.55.40.10">
    <property type="entry name" value="minor pseudopilin epsh domain"/>
    <property type="match status" value="1"/>
</dbReference>
<comment type="caution">
    <text evidence="10">The sequence shown here is derived from an EMBL/GenBank/DDBJ whole genome shotgun (WGS) entry which is preliminary data.</text>
</comment>